<dbReference type="Proteomes" id="UP000198542">
    <property type="component" value="Unassembled WGS sequence"/>
</dbReference>
<proteinExistence type="predicted"/>
<name>A0A231GPK9_PSEJE</name>
<dbReference type="EMBL" id="FNTC01000002">
    <property type="protein sequence ID" value="SEC11572.1"/>
    <property type="molecule type" value="Genomic_DNA"/>
</dbReference>
<reference evidence="2" key="1">
    <citation type="submission" date="2016-10" db="EMBL/GenBank/DDBJ databases">
        <authorList>
            <person name="Varghese N."/>
            <person name="Submissions S."/>
        </authorList>
    </citation>
    <scope>NUCLEOTIDE SEQUENCE [LARGE SCALE GENOMIC DNA]</scope>
    <source>
        <strain evidence="2">BS3660</strain>
    </source>
</reference>
<keyword evidence="2" id="KW-1185">Reference proteome</keyword>
<protein>
    <submittedName>
        <fullName evidence="1">Uncharacterized protein</fullName>
    </submittedName>
</protein>
<evidence type="ECO:0000313" key="2">
    <source>
        <dbReference type="Proteomes" id="UP000198542"/>
    </source>
</evidence>
<sequence length="132" mass="15420">MQCSPDEIRHQILDAESVLKRLDIEMEGIEFDPLVPSSVTAAYAKVDRLSERCQLLMSELRFLADSSKLPFFFLDQALDFQNLHGADLLSEQLQLRMARLKVRKLGVQFIRTLPMRWAFPIVTKRHRFLPLY</sequence>
<accession>A0A231GPK9</accession>
<evidence type="ECO:0000313" key="1">
    <source>
        <dbReference type="EMBL" id="SEC11572.1"/>
    </source>
</evidence>
<gene>
    <name evidence="1" type="ORF">SAMN04490187_3228</name>
</gene>
<dbReference type="AlphaFoldDB" id="A0A231GPK9"/>
<organism evidence="1 2">
    <name type="scientific">Pseudomonas jessenii</name>
    <dbReference type="NCBI Taxonomy" id="77298"/>
    <lineage>
        <taxon>Bacteria</taxon>
        <taxon>Pseudomonadati</taxon>
        <taxon>Pseudomonadota</taxon>
        <taxon>Gammaproteobacteria</taxon>
        <taxon>Pseudomonadales</taxon>
        <taxon>Pseudomonadaceae</taxon>
        <taxon>Pseudomonas</taxon>
    </lineage>
</organism>
<dbReference type="RefSeq" id="WP_090454546.1">
    <property type="nucleotide sequence ID" value="NZ_FNTC01000002.1"/>
</dbReference>